<dbReference type="GO" id="GO:0016020">
    <property type="term" value="C:membrane"/>
    <property type="evidence" value="ECO:0007669"/>
    <property type="project" value="UniProtKB-SubCell"/>
</dbReference>
<organism evidence="7 8">
    <name type="scientific">Kalanchoe fedtschenkoi</name>
    <name type="common">Lavender scallops</name>
    <name type="synonym">South American air plant</name>
    <dbReference type="NCBI Taxonomy" id="63787"/>
    <lineage>
        <taxon>Eukaryota</taxon>
        <taxon>Viridiplantae</taxon>
        <taxon>Streptophyta</taxon>
        <taxon>Embryophyta</taxon>
        <taxon>Tracheophyta</taxon>
        <taxon>Spermatophyta</taxon>
        <taxon>Magnoliopsida</taxon>
        <taxon>eudicotyledons</taxon>
        <taxon>Gunneridae</taxon>
        <taxon>Pentapetalae</taxon>
        <taxon>Saxifragales</taxon>
        <taxon>Crassulaceae</taxon>
        <taxon>Kalanchoe</taxon>
    </lineage>
</organism>
<comment type="subcellular location">
    <subcellularLocation>
        <location evidence="1">Membrane</location>
        <topology evidence="1">Multi-pass membrane protein</topology>
    </subcellularLocation>
</comment>
<evidence type="ECO:0000313" key="7">
    <source>
        <dbReference type="EnsemblPlants" id="Kaladp0055s0207.1.v1.1"/>
    </source>
</evidence>
<dbReference type="AlphaFoldDB" id="A0A7N0U5U0"/>
<keyword evidence="4 6" id="KW-0472">Membrane</keyword>
<feature type="transmembrane region" description="Helical" evidence="6">
    <location>
        <begin position="62"/>
        <end position="80"/>
    </location>
</feature>
<feature type="transmembrane region" description="Helical" evidence="6">
    <location>
        <begin position="191"/>
        <end position="210"/>
    </location>
</feature>
<evidence type="ECO:0000256" key="6">
    <source>
        <dbReference type="SAM" id="Phobius"/>
    </source>
</evidence>
<comment type="similarity">
    <text evidence="5">Belongs to the MIP/aquaporin (TC 1.A.8) family.</text>
</comment>
<reference evidence="7" key="1">
    <citation type="submission" date="2021-01" db="UniProtKB">
        <authorList>
            <consortium name="EnsemblPlants"/>
        </authorList>
    </citation>
    <scope>IDENTIFICATION</scope>
</reference>
<name>A0A7N0U5U0_KALFE</name>
<feature type="transmembrane region" description="Helical" evidence="6">
    <location>
        <begin position="222"/>
        <end position="242"/>
    </location>
</feature>
<dbReference type="OMA" id="IWIAFDH"/>
<evidence type="ECO:0000256" key="1">
    <source>
        <dbReference type="ARBA" id="ARBA00004141"/>
    </source>
</evidence>
<dbReference type="Gene3D" id="1.20.1080.10">
    <property type="entry name" value="Glycerol uptake facilitator protein"/>
    <property type="match status" value="1"/>
</dbReference>
<evidence type="ECO:0000256" key="2">
    <source>
        <dbReference type="ARBA" id="ARBA00022692"/>
    </source>
</evidence>
<feature type="transmembrane region" description="Helical" evidence="6">
    <location>
        <begin position="162"/>
        <end position="185"/>
    </location>
</feature>
<evidence type="ECO:0000313" key="8">
    <source>
        <dbReference type="Proteomes" id="UP000594263"/>
    </source>
</evidence>
<evidence type="ECO:0000256" key="4">
    <source>
        <dbReference type="ARBA" id="ARBA00023136"/>
    </source>
</evidence>
<dbReference type="PANTHER" id="PTHR47002">
    <property type="entry name" value="AQUAPORIN-LIKE"/>
    <property type="match status" value="1"/>
</dbReference>
<dbReference type="SUPFAM" id="SSF81338">
    <property type="entry name" value="Aquaporin-like"/>
    <property type="match status" value="1"/>
</dbReference>
<feature type="transmembrane region" description="Helical" evidence="6">
    <location>
        <begin position="122"/>
        <end position="150"/>
    </location>
</feature>
<accession>A0A7N0U5U0</accession>
<dbReference type="InterPro" id="IPR000425">
    <property type="entry name" value="MIP"/>
</dbReference>
<evidence type="ECO:0000256" key="3">
    <source>
        <dbReference type="ARBA" id="ARBA00022989"/>
    </source>
</evidence>
<keyword evidence="8" id="KW-1185">Reference proteome</keyword>
<dbReference type="PANTHER" id="PTHR47002:SF2">
    <property type="entry name" value="AQUAPORIN AQPAE.A-LIKE"/>
    <property type="match status" value="1"/>
</dbReference>
<dbReference type="GO" id="GO:0015267">
    <property type="term" value="F:channel activity"/>
    <property type="evidence" value="ECO:0007669"/>
    <property type="project" value="InterPro"/>
</dbReference>
<proteinExistence type="inferred from homology"/>
<keyword evidence="2 5" id="KW-0812">Transmembrane</keyword>
<feature type="transmembrane region" description="Helical" evidence="6">
    <location>
        <begin position="273"/>
        <end position="290"/>
    </location>
</feature>
<keyword evidence="3 6" id="KW-1133">Transmembrane helix</keyword>
<sequence>MNRGFEDEEAQHAGNGVQFAPMSEKRLIDEPRKLAAETALGKRLGVDELFCLKLWRAAFGELIGTAALVFMLDTIVISIVQTEAEHATLLMSILIAVAVALLVLCTMPISGGHLSPVVSLSAALIGLISLTRAVVYTAVQCLGATLGALAVKAVISSATEDLFSLCGCTVTVLVPTPAGNIAVGLETGRALWLEIICTFLFLVASIWTAFDLRRDKRLSPLILCSIIGLVVGLLLFVSTTLTGKRGYSGVGMNPARCIGPALVRGGHLWSGHWVFWVGPGIAITAFYLYMKIIPKEHFHAAEYKYAIL</sequence>
<dbReference type="Gramene" id="Kaladp0055s0207.1.v1.1">
    <property type="protein sequence ID" value="Kaladp0055s0207.1.v1.1"/>
    <property type="gene ID" value="Kaladp0055s0207.v1.1"/>
</dbReference>
<feature type="transmembrane region" description="Helical" evidence="6">
    <location>
        <begin position="87"/>
        <end position="110"/>
    </location>
</feature>
<dbReference type="Pfam" id="PF00230">
    <property type="entry name" value="MIP"/>
    <property type="match status" value="1"/>
</dbReference>
<dbReference type="PRINTS" id="PR00783">
    <property type="entry name" value="MINTRINSICP"/>
</dbReference>
<dbReference type="InterPro" id="IPR023271">
    <property type="entry name" value="Aquaporin-like"/>
</dbReference>
<dbReference type="EnsemblPlants" id="Kaladp0055s0207.1.v1.1">
    <property type="protein sequence ID" value="Kaladp0055s0207.1.v1.1"/>
    <property type="gene ID" value="Kaladp0055s0207.v1.1"/>
</dbReference>
<protein>
    <submittedName>
        <fullName evidence="7">Uncharacterized protein</fullName>
    </submittedName>
</protein>
<evidence type="ECO:0000256" key="5">
    <source>
        <dbReference type="RuleBase" id="RU000477"/>
    </source>
</evidence>
<keyword evidence="5" id="KW-0813">Transport</keyword>
<dbReference type="Proteomes" id="UP000594263">
    <property type="component" value="Unplaced"/>
</dbReference>